<evidence type="ECO:0000313" key="2">
    <source>
        <dbReference type="EMBL" id="KNZ60501.1"/>
    </source>
</evidence>
<dbReference type="VEuPathDB" id="FungiDB:VP01_1544g1"/>
<feature type="compositionally biased region" description="Polar residues" evidence="1">
    <location>
        <begin position="85"/>
        <end position="100"/>
    </location>
</feature>
<dbReference type="OrthoDB" id="7691805at2759"/>
<keyword evidence="3" id="KW-1185">Reference proteome</keyword>
<name>A0A0L6VI94_9BASI</name>
<accession>A0A0L6VI94</accession>
<dbReference type="Proteomes" id="UP000037035">
    <property type="component" value="Unassembled WGS sequence"/>
</dbReference>
<sequence>MFNDVLYIKFQEDSVEKFVTNTKVAIKKLVNVGIKFPQDILRQIVHSDKELNAKTKDATTTTFNVALFSKKGKSGKSAGGEKSGNQQNPLNRCKSGYNNPKQDENHSSDNCWHLHPDKVPECWASAHIFNDSRFFMMFQHGNFIMVQLRWKNSTIELKNCFYVPDIVIKLISAGELNKKKCYLWAKDSEFCMSKNGQVVLRETITNSL</sequence>
<evidence type="ECO:0000313" key="3">
    <source>
        <dbReference type="Proteomes" id="UP000037035"/>
    </source>
</evidence>
<evidence type="ECO:0000256" key="1">
    <source>
        <dbReference type="SAM" id="MobiDB-lite"/>
    </source>
</evidence>
<gene>
    <name evidence="2" type="ORF">VP01_1544g1</name>
</gene>
<proteinExistence type="predicted"/>
<organism evidence="2 3">
    <name type="scientific">Puccinia sorghi</name>
    <dbReference type="NCBI Taxonomy" id="27349"/>
    <lineage>
        <taxon>Eukaryota</taxon>
        <taxon>Fungi</taxon>
        <taxon>Dikarya</taxon>
        <taxon>Basidiomycota</taxon>
        <taxon>Pucciniomycotina</taxon>
        <taxon>Pucciniomycetes</taxon>
        <taxon>Pucciniales</taxon>
        <taxon>Pucciniaceae</taxon>
        <taxon>Puccinia</taxon>
    </lineage>
</organism>
<protein>
    <submittedName>
        <fullName evidence="2">Uncharacterized protein</fullName>
    </submittedName>
</protein>
<comment type="caution">
    <text evidence="2">The sequence shown here is derived from an EMBL/GenBank/DDBJ whole genome shotgun (WGS) entry which is preliminary data.</text>
</comment>
<feature type="region of interest" description="Disordered" evidence="1">
    <location>
        <begin position="72"/>
        <end position="107"/>
    </location>
</feature>
<reference evidence="2 3" key="1">
    <citation type="submission" date="2015-08" db="EMBL/GenBank/DDBJ databases">
        <title>Next Generation Sequencing and Analysis of the Genome of Puccinia sorghi L Schw, the Causal Agent of Maize Common Rust.</title>
        <authorList>
            <person name="Rochi L."/>
            <person name="Burguener G."/>
            <person name="Darino M."/>
            <person name="Turjanski A."/>
            <person name="Kreff E."/>
            <person name="Dieguez M.J."/>
            <person name="Sacco F."/>
        </authorList>
    </citation>
    <scope>NUCLEOTIDE SEQUENCE [LARGE SCALE GENOMIC DNA]</scope>
    <source>
        <strain evidence="2 3">RO10H11247</strain>
    </source>
</reference>
<dbReference type="AlphaFoldDB" id="A0A0L6VI94"/>
<dbReference type="EMBL" id="LAVV01006053">
    <property type="protein sequence ID" value="KNZ60501.1"/>
    <property type="molecule type" value="Genomic_DNA"/>
</dbReference>